<organism evidence="1 2">
    <name type="scientific">Actinomyces radicidentis</name>
    <dbReference type="NCBI Taxonomy" id="111015"/>
    <lineage>
        <taxon>Bacteria</taxon>
        <taxon>Bacillati</taxon>
        <taxon>Actinomycetota</taxon>
        <taxon>Actinomycetes</taxon>
        <taxon>Actinomycetales</taxon>
        <taxon>Actinomycetaceae</taxon>
        <taxon>Actinomyces</taxon>
    </lineage>
</organism>
<protein>
    <submittedName>
        <fullName evidence="1">Uncharacterized protein</fullName>
    </submittedName>
</protein>
<dbReference type="RefSeq" id="WP_067941144.1">
    <property type="nucleotide sequence ID" value="NZ_CP014228.1"/>
</dbReference>
<dbReference type="AlphaFoldDB" id="A0A0X8JEB9"/>
<name>A0A0X8JEB9_ACTRD</name>
<dbReference type="STRING" id="111015.AXF14_04340"/>
<dbReference type="Proteomes" id="UP000065220">
    <property type="component" value="Chromosome"/>
</dbReference>
<evidence type="ECO:0000313" key="1">
    <source>
        <dbReference type="EMBL" id="AMD86967.1"/>
    </source>
</evidence>
<evidence type="ECO:0000313" key="2">
    <source>
        <dbReference type="Proteomes" id="UP000065220"/>
    </source>
</evidence>
<reference evidence="2" key="1">
    <citation type="submission" date="2016-02" db="EMBL/GenBank/DDBJ databases">
        <authorList>
            <person name="Holder M.E."/>
            <person name="Ajami N.J."/>
            <person name="Petrosino J.F."/>
        </authorList>
    </citation>
    <scope>NUCLEOTIDE SEQUENCE [LARGE SCALE GENOMIC DNA]</scope>
    <source>
        <strain evidence="2">CCUG 36733</strain>
    </source>
</reference>
<proteinExistence type="predicted"/>
<gene>
    <name evidence="1" type="ORF">AXF14_04340</name>
</gene>
<keyword evidence="2" id="KW-1185">Reference proteome</keyword>
<accession>A0A0X8JEB9</accession>
<dbReference type="KEGG" id="ard:AXF14_04340"/>
<dbReference type="EMBL" id="CP014228">
    <property type="protein sequence ID" value="AMD86967.1"/>
    <property type="molecule type" value="Genomic_DNA"/>
</dbReference>
<sequence length="296" mass="31210">MTTPSPALSDLHAFLTGAPTSRPVVWVAAGLRPAPDDLPEDALVIAAEELETAPGQELLLREGELDADCEQIVVDDALEISVMDYVLASYLPCTGPTLLRLAGDADWDAFLEDADDAVATGYVPDHLLSPLVLLEDAWPLASGDLPAGRCTLTADGASPCLPGAPSPLGRDTGGRPWLPRYLTLVAALRSVRTRDARDVVVSGLGARLGEHAPAELTEDARTAVILRTQDGYRCLLPDTGRFLSLPEQLALLLELVLTLGPDTETLAERTGLSPEQVRAAMSALEEAGILGQAALV</sequence>